<reference evidence="1 2" key="1">
    <citation type="submission" date="2014-09" db="EMBL/GenBank/DDBJ databases">
        <title>Butyrate-producing bacteria isolated from human gut.</title>
        <authorList>
            <person name="Zhang Q."/>
            <person name="Zhao L."/>
        </authorList>
    </citation>
    <scope>NUCLEOTIDE SEQUENCE [LARGE SCALE GENOMIC DNA]</scope>
    <source>
        <strain evidence="1 2">21</strain>
    </source>
</reference>
<evidence type="ECO:0000313" key="1">
    <source>
        <dbReference type="EMBL" id="PWE85842.1"/>
    </source>
</evidence>
<organism evidence="1 2">
    <name type="scientific">Eubacterium ramulus</name>
    <dbReference type="NCBI Taxonomy" id="39490"/>
    <lineage>
        <taxon>Bacteria</taxon>
        <taxon>Bacillati</taxon>
        <taxon>Bacillota</taxon>
        <taxon>Clostridia</taxon>
        <taxon>Eubacteriales</taxon>
        <taxon>Eubacteriaceae</taxon>
        <taxon>Eubacterium</taxon>
    </lineage>
</organism>
<protein>
    <submittedName>
        <fullName evidence="1">Uncharacterized protein</fullName>
    </submittedName>
</protein>
<dbReference type="OrthoDB" id="9971494at2"/>
<dbReference type="RefSeq" id="WP_109216392.1">
    <property type="nucleotide sequence ID" value="NZ_JAQDGV010000003.1"/>
</dbReference>
<name>A0A2V1JMC9_EUBRA</name>
<sequence>MEKAKLKYIEEQCNQMLTGLYRLRHIDEDKSRLQLCTIIMVKSGIEIIAAALKRPVKIVSKDHVYFKEVTCNGIRFSQMGFYPKIHK</sequence>
<proteinExistence type="predicted"/>
<accession>A0A2V1JMC9</accession>
<comment type="caution">
    <text evidence="1">The sequence shown here is derived from an EMBL/GenBank/DDBJ whole genome shotgun (WGS) entry which is preliminary data.</text>
</comment>
<evidence type="ECO:0000313" key="2">
    <source>
        <dbReference type="Proteomes" id="UP000245288"/>
    </source>
</evidence>
<dbReference type="Proteomes" id="UP000245288">
    <property type="component" value="Unassembled WGS sequence"/>
</dbReference>
<dbReference type="EMBL" id="JRFU01000146">
    <property type="protein sequence ID" value="PWE85842.1"/>
    <property type="molecule type" value="Genomic_DNA"/>
</dbReference>
<gene>
    <name evidence="1" type="ORF">LG34_13235</name>
</gene>
<keyword evidence="2" id="KW-1185">Reference proteome</keyword>
<dbReference type="AlphaFoldDB" id="A0A2V1JMC9"/>